<dbReference type="GO" id="GO:0003700">
    <property type="term" value="F:DNA-binding transcription factor activity"/>
    <property type="evidence" value="ECO:0007669"/>
    <property type="project" value="InterPro"/>
</dbReference>
<dbReference type="Gene3D" id="3.20.80.10">
    <property type="entry name" value="Regulatory factor, effector binding domain"/>
    <property type="match status" value="1"/>
</dbReference>
<feature type="domain" description="HTH araC/xylS-type" evidence="4">
    <location>
        <begin position="5"/>
        <end position="102"/>
    </location>
</feature>
<dbReference type="GO" id="GO:0043565">
    <property type="term" value="F:sequence-specific DNA binding"/>
    <property type="evidence" value="ECO:0007669"/>
    <property type="project" value="InterPro"/>
</dbReference>
<keyword evidence="1" id="KW-0805">Transcription regulation</keyword>
<protein>
    <submittedName>
        <fullName evidence="5">AraC family transcriptional regulator</fullName>
    </submittedName>
</protein>
<dbReference type="Pfam" id="PF12833">
    <property type="entry name" value="HTH_18"/>
    <property type="match status" value="1"/>
</dbReference>
<dbReference type="InterPro" id="IPR009057">
    <property type="entry name" value="Homeodomain-like_sf"/>
</dbReference>
<dbReference type="InterPro" id="IPR010499">
    <property type="entry name" value="AraC_E-bd"/>
</dbReference>
<dbReference type="PANTHER" id="PTHR47504">
    <property type="entry name" value="RIGHT ORIGIN-BINDING PROTEIN"/>
    <property type="match status" value="1"/>
</dbReference>
<dbReference type="Proteomes" id="UP000297348">
    <property type="component" value="Unassembled WGS sequence"/>
</dbReference>
<keyword evidence="6" id="KW-1185">Reference proteome</keyword>
<dbReference type="Gene3D" id="1.10.10.60">
    <property type="entry name" value="Homeodomain-like"/>
    <property type="match status" value="2"/>
</dbReference>
<dbReference type="OrthoDB" id="9813413at2"/>
<evidence type="ECO:0000259" key="4">
    <source>
        <dbReference type="PROSITE" id="PS01124"/>
    </source>
</evidence>
<evidence type="ECO:0000256" key="1">
    <source>
        <dbReference type="ARBA" id="ARBA00023015"/>
    </source>
</evidence>
<dbReference type="EMBL" id="RKLX01000008">
    <property type="protein sequence ID" value="TGD19028.1"/>
    <property type="molecule type" value="Genomic_DNA"/>
</dbReference>
<dbReference type="AlphaFoldDB" id="A0A4Z0JBH6"/>
<dbReference type="SMART" id="SM00871">
    <property type="entry name" value="AraC_E_bind"/>
    <property type="match status" value="1"/>
</dbReference>
<proteinExistence type="predicted"/>
<dbReference type="RefSeq" id="WP_135367917.1">
    <property type="nucleotide sequence ID" value="NZ_RKLX01000008.1"/>
</dbReference>
<name>A0A4Z0JBH6_9LACO</name>
<organism evidence="5 6">
    <name type="scientific">Levilactobacillus suantsaiihabitans</name>
    <dbReference type="NCBI Taxonomy" id="2487722"/>
    <lineage>
        <taxon>Bacteria</taxon>
        <taxon>Bacillati</taxon>
        <taxon>Bacillota</taxon>
        <taxon>Bacilli</taxon>
        <taxon>Lactobacillales</taxon>
        <taxon>Lactobacillaceae</taxon>
        <taxon>Levilactobacillus</taxon>
    </lineage>
</organism>
<accession>A0A4Z0JBH6</accession>
<dbReference type="InterPro" id="IPR029442">
    <property type="entry name" value="GyrI-like"/>
</dbReference>
<dbReference type="InterPro" id="IPR050959">
    <property type="entry name" value="MarA-like"/>
</dbReference>
<dbReference type="PROSITE" id="PS01124">
    <property type="entry name" value="HTH_ARAC_FAMILY_2"/>
    <property type="match status" value="1"/>
</dbReference>
<reference evidence="5 6" key="1">
    <citation type="submission" date="2018-10" db="EMBL/GenBank/DDBJ databases">
        <title>Lactobacillus sp. R7 and Lactobacillus sp. R19 isolated from fermented mustard green product of Taiwan.</title>
        <authorList>
            <person name="Lin S.-T."/>
        </authorList>
    </citation>
    <scope>NUCLEOTIDE SEQUENCE [LARGE SCALE GENOMIC DNA]</scope>
    <source>
        <strain evidence="5 6">BCRC 81129</strain>
    </source>
</reference>
<dbReference type="SUPFAM" id="SSF46689">
    <property type="entry name" value="Homeodomain-like"/>
    <property type="match status" value="2"/>
</dbReference>
<sequence>MQPLNQLIDYLEDHLTDDLSFAAIAHQLGFSEYHLRRTFAFIAGMSLSDYVRNRRLAAANGELVNGQAVTTVAFKYGYQSVEGFSRAFRDWSGYLPSEVRQSGWQKTFPKLSFHLEIKGGSPMHFKLEPKPAFNLVGVTQRVPIQFSGQNPAIQALAQSITPAQRAHMHALGDLYPHQVLNASYAFDDGRLAEQGQLTQLIGFATTQENPYADLTQLAVPRHTWAIFPNHGPFPQQLQETWGRIYSEWLPTSEYELVDAPEISFSQFGGTEVASEIWIAVTPQSSGPVGFSPAR</sequence>
<gene>
    <name evidence="5" type="ORF">EGT51_06420</name>
</gene>
<evidence type="ECO:0000313" key="5">
    <source>
        <dbReference type="EMBL" id="TGD19028.1"/>
    </source>
</evidence>
<evidence type="ECO:0000313" key="6">
    <source>
        <dbReference type="Proteomes" id="UP000297348"/>
    </source>
</evidence>
<dbReference type="Pfam" id="PF06445">
    <property type="entry name" value="GyrI-like"/>
    <property type="match status" value="1"/>
</dbReference>
<evidence type="ECO:0000256" key="2">
    <source>
        <dbReference type="ARBA" id="ARBA00023125"/>
    </source>
</evidence>
<dbReference type="InterPro" id="IPR018060">
    <property type="entry name" value="HTH_AraC"/>
</dbReference>
<dbReference type="InterPro" id="IPR011256">
    <property type="entry name" value="Reg_factor_effector_dom_sf"/>
</dbReference>
<dbReference type="SUPFAM" id="SSF55136">
    <property type="entry name" value="Probable bacterial effector-binding domain"/>
    <property type="match status" value="1"/>
</dbReference>
<keyword evidence="2" id="KW-0238">DNA-binding</keyword>
<dbReference type="SMART" id="SM00342">
    <property type="entry name" value="HTH_ARAC"/>
    <property type="match status" value="1"/>
</dbReference>
<comment type="caution">
    <text evidence="5">The sequence shown here is derived from an EMBL/GenBank/DDBJ whole genome shotgun (WGS) entry which is preliminary data.</text>
</comment>
<dbReference type="PANTHER" id="PTHR47504:SF5">
    <property type="entry name" value="RIGHT ORIGIN-BINDING PROTEIN"/>
    <property type="match status" value="1"/>
</dbReference>
<keyword evidence="3" id="KW-0804">Transcription</keyword>
<evidence type="ECO:0000256" key="3">
    <source>
        <dbReference type="ARBA" id="ARBA00023163"/>
    </source>
</evidence>